<dbReference type="OrthoDB" id="1438590at2"/>
<name>A0A255ZTP2_9FLAO</name>
<dbReference type="Pfam" id="PF14093">
    <property type="entry name" value="DUF4271"/>
    <property type="match status" value="1"/>
</dbReference>
<feature type="transmembrane region" description="Helical" evidence="1">
    <location>
        <begin position="141"/>
        <end position="159"/>
    </location>
</feature>
<proteinExistence type="predicted"/>
<keyword evidence="3" id="KW-1185">Reference proteome</keyword>
<evidence type="ECO:0000256" key="1">
    <source>
        <dbReference type="SAM" id="Phobius"/>
    </source>
</evidence>
<protein>
    <submittedName>
        <fullName evidence="2">DUF4271 domain-containing protein</fullName>
    </submittedName>
</protein>
<dbReference type="AlphaFoldDB" id="A0A255ZTP2"/>
<feature type="transmembrane region" description="Helical" evidence="1">
    <location>
        <begin position="165"/>
        <end position="185"/>
    </location>
</feature>
<reference evidence="2 3" key="1">
    <citation type="submission" date="2017-07" db="EMBL/GenBank/DDBJ databases">
        <title>Flavobacterium cyanobacteriorum sp. nov., isolated from cyanobacterial aggregates in a eutrophic lake.</title>
        <authorList>
            <person name="Cai H."/>
        </authorList>
    </citation>
    <scope>NUCLEOTIDE SEQUENCE [LARGE SCALE GENOMIC DNA]</scope>
    <source>
        <strain evidence="2 3">TH167</strain>
    </source>
</reference>
<dbReference type="InterPro" id="IPR025367">
    <property type="entry name" value="DUF4271"/>
</dbReference>
<evidence type="ECO:0000313" key="3">
    <source>
        <dbReference type="Proteomes" id="UP000216035"/>
    </source>
</evidence>
<keyword evidence="1" id="KW-0812">Transmembrane</keyword>
<dbReference type="EMBL" id="NOXX01000189">
    <property type="protein sequence ID" value="OYQ44791.1"/>
    <property type="molecule type" value="Genomic_DNA"/>
</dbReference>
<feature type="transmembrane region" description="Helical" evidence="1">
    <location>
        <begin position="62"/>
        <end position="91"/>
    </location>
</feature>
<sequence length="222" mass="26035">MIAAVVFQERVLAAKDWVTLVFLLCLILITVVKTNFSGRFSDFLKLLVNDKYLKIYRDPSNLMNWFTIALFVVQLLSISYFIQLCLSYFGLASRYDYLMFIRLFTLLSVFVLGKFLTEKIIGAAFNIDEIVDGFNLQKVSYRTYLGLLLLPVNIVLFYFDNFTNTVIYIVLGLFIAINVLTYFNSLKIYQNVLSRKVFYFILYLCALEIAPYFFIYSWFIRS</sequence>
<keyword evidence="1" id="KW-0472">Membrane</keyword>
<accession>A0A255ZTP2</accession>
<feature type="transmembrane region" description="Helical" evidence="1">
    <location>
        <begin position="17"/>
        <end position="36"/>
    </location>
</feature>
<comment type="caution">
    <text evidence="2">The sequence shown here is derived from an EMBL/GenBank/DDBJ whole genome shotgun (WGS) entry which is preliminary data.</text>
</comment>
<feature type="transmembrane region" description="Helical" evidence="1">
    <location>
        <begin position="97"/>
        <end position="116"/>
    </location>
</feature>
<keyword evidence="1" id="KW-1133">Transmembrane helix</keyword>
<organism evidence="2 3">
    <name type="scientific">Flavobacterium aurantiibacter</name>
    <dbReference type="NCBI Taxonomy" id="2023067"/>
    <lineage>
        <taxon>Bacteria</taxon>
        <taxon>Pseudomonadati</taxon>
        <taxon>Bacteroidota</taxon>
        <taxon>Flavobacteriia</taxon>
        <taxon>Flavobacteriales</taxon>
        <taxon>Flavobacteriaceae</taxon>
        <taxon>Flavobacterium</taxon>
    </lineage>
</organism>
<evidence type="ECO:0000313" key="2">
    <source>
        <dbReference type="EMBL" id="OYQ44791.1"/>
    </source>
</evidence>
<dbReference type="Proteomes" id="UP000216035">
    <property type="component" value="Unassembled WGS sequence"/>
</dbReference>
<gene>
    <name evidence="2" type="ORF">CHX27_07185</name>
</gene>
<feature type="transmembrane region" description="Helical" evidence="1">
    <location>
        <begin position="197"/>
        <end position="219"/>
    </location>
</feature>